<dbReference type="InterPro" id="IPR011598">
    <property type="entry name" value="bHLH_dom"/>
</dbReference>
<dbReference type="Proteomes" id="UP000834106">
    <property type="component" value="Chromosome 12"/>
</dbReference>
<organism evidence="7 8">
    <name type="scientific">Fraxinus pennsylvanica</name>
    <dbReference type="NCBI Taxonomy" id="56036"/>
    <lineage>
        <taxon>Eukaryota</taxon>
        <taxon>Viridiplantae</taxon>
        <taxon>Streptophyta</taxon>
        <taxon>Embryophyta</taxon>
        <taxon>Tracheophyta</taxon>
        <taxon>Spermatophyta</taxon>
        <taxon>Magnoliopsida</taxon>
        <taxon>eudicotyledons</taxon>
        <taxon>Gunneridae</taxon>
        <taxon>Pentapetalae</taxon>
        <taxon>asterids</taxon>
        <taxon>lamiids</taxon>
        <taxon>Lamiales</taxon>
        <taxon>Oleaceae</taxon>
        <taxon>Oleeae</taxon>
        <taxon>Fraxinus</taxon>
    </lineage>
</organism>
<evidence type="ECO:0000259" key="6">
    <source>
        <dbReference type="PROSITE" id="PS50888"/>
    </source>
</evidence>
<dbReference type="GO" id="GO:0046983">
    <property type="term" value="F:protein dimerization activity"/>
    <property type="evidence" value="ECO:0007669"/>
    <property type="project" value="InterPro"/>
</dbReference>
<dbReference type="PANTHER" id="PTHR46133">
    <property type="entry name" value="BHLH TRANSCRIPTION FACTOR"/>
    <property type="match status" value="1"/>
</dbReference>
<dbReference type="PROSITE" id="PS50888">
    <property type="entry name" value="BHLH"/>
    <property type="match status" value="1"/>
</dbReference>
<reference evidence="7" key="1">
    <citation type="submission" date="2023-05" db="EMBL/GenBank/DDBJ databases">
        <authorList>
            <person name="Huff M."/>
        </authorList>
    </citation>
    <scope>NUCLEOTIDE SEQUENCE</scope>
</reference>
<dbReference type="InterPro" id="IPR036638">
    <property type="entry name" value="HLH_DNA-bd_sf"/>
</dbReference>
<evidence type="ECO:0000256" key="2">
    <source>
        <dbReference type="ARBA" id="ARBA00023015"/>
    </source>
</evidence>
<dbReference type="GO" id="GO:0005634">
    <property type="term" value="C:nucleus"/>
    <property type="evidence" value="ECO:0007669"/>
    <property type="project" value="UniProtKB-SubCell"/>
</dbReference>
<dbReference type="SUPFAM" id="SSF47459">
    <property type="entry name" value="HLH, helix-loop-helix DNA-binding domain"/>
    <property type="match status" value="1"/>
</dbReference>
<dbReference type="CDD" id="cd11446">
    <property type="entry name" value="bHLH_AtILR3_like"/>
    <property type="match status" value="1"/>
</dbReference>
<dbReference type="SMART" id="SM00353">
    <property type="entry name" value="HLH"/>
    <property type="match status" value="1"/>
</dbReference>
<proteinExistence type="predicted"/>
<protein>
    <recommendedName>
        <fullName evidence="6">BHLH domain-containing protein</fullName>
    </recommendedName>
</protein>
<evidence type="ECO:0000256" key="1">
    <source>
        <dbReference type="ARBA" id="ARBA00004123"/>
    </source>
</evidence>
<dbReference type="GO" id="GO:0006879">
    <property type="term" value="P:intracellular iron ion homeostasis"/>
    <property type="evidence" value="ECO:0007669"/>
    <property type="project" value="InterPro"/>
</dbReference>
<evidence type="ECO:0000256" key="5">
    <source>
        <dbReference type="SAM" id="Coils"/>
    </source>
</evidence>
<dbReference type="InterPro" id="IPR044818">
    <property type="entry name" value="ILR3-like"/>
</dbReference>
<evidence type="ECO:0000256" key="3">
    <source>
        <dbReference type="ARBA" id="ARBA00023163"/>
    </source>
</evidence>
<keyword evidence="8" id="KW-1185">Reference proteome</keyword>
<dbReference type="GO" id="GO:0003700">
    <property type="term" value="F:DNA-binding transcription factor activity"/>
    <property type="evidence" value="ECO:0007669"/>
    <property type="project" value="InterPro"/>
</dbReference>
<dbReference type="AlphaFoldDB" id="A0AAD2E2R2"/>
<keyword evidence="3" id="KW-0804">Transcription</keyword>
<comment type="subcellular location">
    <subcellularLocation>
        <location evidence="1">Nucleus</location>
    </subcellularLocation>
</comment>
<evidence type="ECO:0000313" key="7">
    <source>
        <dbReference type="EMBL" id="CAI9772720.1"/>
    </source>
</evidence>
<keyword evidence="5" id="KW-0175">Coiled coil</keyword>
<name>A0AAD2E2R2_9LAMI</name>
<dbReference type="Gene3D" id="4.10.280.10">
    <property type="entry name" value="Helix-loop-helix DNA-binding domain"/>
    <property type="match status" value="1"/>
</dbReference>
<evidence type="ECO:0000313" key="8">
    <source>
        <dbReference type="Proteomes" id="UP000834106"/>
    </source>
</evidence>
<keyword evidence="4" id="KW-0539">Nucleus</keyword>
<dbReference type="EMBL" id="OU503047">
    <property type="protein sequence ID" value="CAI9772720.1"/>
    <property type="molecule type" value="Genomic_DNA"/>
</dbReference>
<feature type="domain" description="BHLH" evidence="6">
    <location>
        <begin position="95"/>
        <end position="146"/>
    </location>
</feature>
<keyword evidence="2" id="KW-0805">Transcription regulation</keyword>
<sequence length="253" mass="28204">MEISSTENSNSTTNWLCDYELMDDISAVSAAASFPSPPPQPLATATAPTAFGFSWFPKAFSCSSNVSSELDCSFEDSQGFKEEGPRKRLKSESCNTSGSKACREKLRRDRLNERFLELRSILEPGKPSKTDRRAILCDAVRMVTQLRLEAQQLKESNKDLLEKIKELKVEKNELREEKLRLKANKEKLELQIKALAAQPALLAHHSAMGVAFAKEAGNKLMPFIGYPGVAMWQFMQPAVVDTSQDHVLRPPVA</sequence>
<gene>
    <name evidence="7" type="ORF">FPE_LOCUS20150</name>
</gene>
<accession>A0AAD2E2R2</accession>
<feature type="coiled-coil region" evidence="5">
    <location>
        <begin position="143"/>
        <end position="198"/>
    </location>
</feature>
<evidence type="ECO:0000256" key="4">
    <source>
        <dbReference type="ARBA" id="ARBA00023242"/>
    </source>
</evidence>
<dbReference type="Pfam" id="PF00010">
    <property type="entry name" value="HLH"/>
    <property type="match status" value="1"/>
</dbReference>
<dbReference type="PANTHER" id="PTHR46133:SF28">
    <property type="entry name" value="BHLH TRANSCRIPTION FACTOR"/>
    <property type="match status" value="1"/>
</dbReference>